<organism evidence="1 2">
    <name type="scientific">Nephila pilipes</name>
    <name type="common">Giant wood spider</name>
    <name type="synonym">Nephila maculata</name>
    <dbReference type="NCBI Taxonomy" id="299642"/>
    <lineage>
        <taxon>Eukaryota</taxon>
        <taxon>Metazoa</taxon>
        <taxon>Ecdysozoa</taxon>
        <taxon>Arthropoda</taxon>
        <taxon>Chelicerata</taxon>
        <taxon>Arachnida</taxon>
        <taxon>Araneae</taxon>
        <taxon>Araneomorphae</taxon>
        <taxon>Entelegynae</taxon>
        <taxon>Araneoidea</taxon>
        <taxon>Nephilidae</taxon>
        <taxon>Nephila</taxon>
    </lineage>
</organism>
<sequence>MIKTAWRVPYRKSSQAKPNWIGLMVYLYTLFTLKPSKHQYISFQEQHSYKAISAERHTFCTLILFNLVPKSQRSYRLMRSNNPNVLKKWLLNNKAAFVLRFETSRDDQIRRDKESFFPPRSVLRTLF</sequence>
<proteinExistence type="predicted"/>
<dbReference type="AlphaFoldDB" id="A0A8X6NFV5"/>
<gene>
    <name evidence="1" type="ORF">NPIL_469811</name>
</gene>
<name>A0A8X6NFV5_NEPPI</name>
<keyword evidence="2" id="KW-1185">Reference proteome</keyword>
<accession>A0A8X6NFV5</accession>
<dbReference type="Proteomes" id="UP000887013">
    <property type="component" value="Unassembled WGS sequence"/>
</dbReference>
<evidence type="ECO:0000313" key="2">
    <source>
        <dbReference type="Proteomes" id="UP000887013"/>
    </source>
</evidence>
<evidence type="ECO:0000313" key="1">
    <source>
        <dbReference type="EMBL" id="GFT12434.1"/>
    </source>
</evidence>
<protein>
    <submittedName>
        <fullName evidence="1">Uncharacterized protein</fullName>
    </submittedName>
</protein>
<dbReference type="EMBL" id="BMAW01104111">
    <property type="protein sequence ID" value="GFT12434.1"/>
    <property type="molecule type" value="Genomic_DNA"/>
</dbReference>
<comment type="caution">
    <text evidence="1">The sequence shown here is derived from an EMBL/GenBank/DDBJ whole genome shotgun (WGS) entry which is preliminary data.</text>
</comment>
<reference evidence="1" key="1">
    <citation type="submission" date="2020-08" db="EMBL/GenBank/DDBJ databases">
        <title>Multicomponent nature underlies the extraordinary mechanical properties of spider dragline silk.</title>
        <authorList>
            <person name="Kono N."/>
            <person name="Nakamura H."/>
            <person name="Mori M."/>
            <person name="Yoshida Y."/>
            <person name="Ohtoshi R."/>
            <person name="Malay A.D."/>
            <person name="Moran D.A.P."/>
            <person name="Tomita M."/>
            <person name="Numata K."/>
            <person name="Arakawa K."/>
        </authorList>
    </citation>
    <scope>NUCLEOTIDE SEQUENCE</scope>
</reference>